<proteinExistence type="predicted"/>
<dbReference type="GO" id="GO:0071014">
    <property type="term" value="C:post-mRNA release spliceosomal complex"/>
    <property type="evidence" value="ECO:0007669"/>
    <property type="project" value="TreeGrafter"/>
</dbReference>
<keyword evidence="1" id="KW-1185">Reference proteome</keyword>
<dbReference type="Pfam" id="PF08315">
    <property type="entry name" value="cwf18"/>
    <property type="match status" value="1"/>
</dbReference>
<evidence type="ECO:0000313" key="2">
    <source>
        <dbReference type="WBParaSite" id="SPAL_0000273200.1"/>
    </source>
</evidence>
<accession>A0A0N5B9L6</accession>
<protein>
    <submittedName>
        <fullName evidence="2">Cactin_mid domain-containing protein</fullName>
    </submittedName>
</protein>
<dbReference type="AlphaFoldDB" id="A0A0N5B9L6"/>
<name>A0A0N5B9L6_STREA</name>
<dbReference type="GO" id="GO:0005684">
    <property type="term" value="C:U2-type spliceosomal complex"/>
    <property type="evidence" value="ECO:0007669"/>
    <property type="project" value="TreeGrafter"/>
</dbReference>
<sequence length="148" mass="17467">MTLQTEEQILDELRDAERFAKTRKRLLLEKKKEMEKFRDEMTTTEKDALSQFRSYQPLDSDLGVATSLSNNLEDQLHLGDELIKDDLELGKEARISDELDLSELQPKKVDWDLKRDIENDMAILNKRTERAICYILMKKYNNQKEVKS</sequence>
<dbReference type="InterPro" id="IPR013169">
    <property type="entry name" value="mRNA_splic_Cwf18-like"/>
</dbReference>
<reference evidence="2" key="1">
    <citation type="submission" date="2017-02" db="UniProtKB">
        <authorList>
            <consortium name="WormBaseParasite"/>
        </authorList>
    </citation>
    <scope>IDENTIFICATION</scope>
</reference>
<organism evidence="1 2">
    <name type="scientific">Strongyloides papillosus</name>
    <name type="common">Intestinal threadworm</name>
    <dbReference type="NCBI Taxonomy" id="174720"/>
    <lineage>
        <taxon>Eukaryota</taxon>
        <taxon>Metazoa</taxon>
        <taxon>Ecdysozoa</taxon>
        <taxon>Nematoda</taxon>
        <taxon>Chromadorea</taxon>
        <taxon>Rhabditida</taxon>
        <taxon>Tylenchina</taxon>
        <taxon>Panagrolaimomorpha</taxon>
        <taxon>Strongyloidoidea</taxon>
        <taxon>Strongyloididae</taxon>
        <taxon>Strongyloides</taxon>
    </lineage>
</organism>
<dbReference type="PANTHER" id="PTHR31551:SF1">
    <property type="entry name" value="COILED-COIL DOMAIN-CONTAINING PROTEIN 12"/>
    <property type="match status" value="1"/>
</dbReference>
<dbReference type="WBParaSite" id="SPAL_0000273200.1">
    <property type="protein sequence ID" value="SPAL_0000273200.1"/>
    <property type="gene ID" value="SPAL_0000273200"/>
</dbReference>
<dbReference type="PANTHER" id="PTHR31551">
    <property type="entry name" value="PRE-MRNA-SPLICING FACTOR CWF18"/>
    <property type="match status" value="1"/>
</dbReference>
<dbReference type="STRING" id="174720.A0A0N5B9L6"/>
<evidence type="ECO:0000313" key="1">
    <source>
        <dbReference type="Proteomes" id="UP000046392"/>
    </source>
</evidence>
<dbReference type="Proteomes" id="UP000046392">
    <property type="component" value="Unplaced"/>
</dbReference>